<feature type="region of interest" description="Disordered" evidence="2">
    <location>
        <begin position="130"/>
        <end position="161"/>
    </location>
</feature>
<feature type="compositionally biased region" description="Acidic residues" evidence="2">
    <location>
        <begin position="133"/>
        <end position="152"/>
    </location>
</feature>
<dbReference type="InterPro" id="IPR038588">
    <property type="entry name" value="XS_domain_sf"/>
</dbReference>
<name>A0A251V4D8_HELAN</name>
<dbReference type="OMA" id="TRRPKLH"/>
<evidence type="ECO:0000313" key="4">
    <source>
        <dbReference type="EMBL" id="KAF5812740.1"/>
    </source>
</evidence>
<evidence type="ECO:0000313" key="5">
    <source>
        <dbReference type="EMBL" id="OTG30274.1"/>
    </source>
</evidence>
<evidence type="ECO:0000256" key="2">
    <source>
        <dbReference type="SAM" id="MobiDB-lite"/>
    </source>
</evidence>
<dbReference type="PANTHER" id="PTHR46602:SF11">
    <property type="entry name" value="ZINC FINGER-XS DOMAIN PROTEIN-RELATED"/>
    <property type="match status" value="1"/>
</dbReference>
<accession>A0A251V4D8</accession>
<dbReference type="InterPro" id="IPR044287">
    <property type="entry name" value="SGS3"/>
</dbReference>
<reference evidence="5" key="2">
    <citation type="submission" date="2017-02" db="EMBL/GenBank/DDBJ databases">
        <title>Sunflower complete genome.</title>
        <authorList>
            <person name="Langlade N."/>
            <person name="Munos S."/>
        </authorList>
    </citation>
    <scope>NUCLEOTIDE SEQUENCE [LARGE SCALE GENOMIC DNA]</scope>
    <source>
        <tissue evidence="5">Leaves</tissue>
    </source>
</reference>
<dbReference type="Pfam" id="PF03468">
    <property type="entry name" value="XS"/>
    <property type="match status" value="1"/>
</dbReference>
<feature type="region of interest" description="Disordered" evidence="2">
    <location>
        <begin position="485"/>
        <end position="555"/>
    </location>
</feature>
<dbReference type="Gramene" id="mRNA:HanXRQr2_Chr03g0089991">
    <property type="protein sequence ID" value="mRNA:HanXRQr2_Chr03g0089991"/>
    <property type="gene ID" value="HanXRQr2_Chr03g0089991"/>
</dbReference>
<gene>
    <name evidence="5" type="ORF">HannXRQ_Chr03g0062691</name>
    <name evidence="4" type="ORF">HanXRQr2_Chr03g0089991</name>
</gene>
<dbReference type="InterPro" id="IPR005380">
    <property type="entry name" value="XS_domain"/>
</dbReference>
<dbReference type="GO" id="GO:0031047">
    <property type="term" value="P:regulatory ncRNA-mediated gene silencing"/>
    <property type="evidence" value="ECO:0007669"/>
    <property type="project" value="InterPro"/>
</dbReference>
<dbReference type="GO" id="GO:0051607">
    <property type="term" value="P:defense response to virus"/>
    <property type="evidence" value="ECO:0007669"/>
    <property type="project" value="InterPro"/>
</dbReference>
<dbReference type="EMBL" id="CM007892">
    <property type="protein sequence ID" value="OTG30274.1"/>
    <property type="molecule type" value="Genomic_DNA"/>
</dbReference>
<feature type="compositionally biased region" description="Basic and acidic residues" evidence="2">
    <location>
        <begin position="505"/>
        <end position="555"/>
    </location>
</feature>
<evidence type="ECO:0000256" key="1">
    <source>
        <dbReference type="SAM" id="Coils"/>
    </source>
</evidence>
<evidence type="ECO:0000313" key="6">
    <source>
        <dbReference type="Proteomes" id="UP000215914"/>
    </source>
</evidence>
<dbReference type="EMBL" id="MNCJ02000318">
    <property type="protein sequence ID" value="KAF5812740.1"/>
    <property type="molecule type" value="Genomic_DNA"/>
</dbReference>
<protein>
    <submittedName>
        <fullName evidence="5">Putative Zinc finger-XS domain protein</fullName>
    </submittedName>
    <submittedName>
        <fullName evidence="4">XS domain-containing protein</fullName>
    </submittedName>
</protein>
<feature type="coiled-coil region" evidence="1">
    <location>
        <begin position="413"/>
        <end position="461"/>
    </location>
</feature>
<reference evidence="4 6" key="1">
    <citation type="journal article" date="2017" name="Nature">
        <title>The sunflower genome provides insights into oil metabolism, flowering and Asterid evolution.</title>
        <authorList>
            <person name="Badouin H."/>
            <person name="Gouzy J."/>
            <person name="Grassa C.J."/>
            <person name="Murat F."/>
            <person name="Staton S.E."/>
            <person name="Cottret L."/>
            <person name="Lelandais-Briere C."/>
            <person name="Owens G.L."/>
            <person name="Carrere S."/>
            <person name="Mayjonade B."/>
            <person name="Legrand L."/>
            <person name="Gill N."/>
            <person name="Kane N.C."/>
            <person name="Bowers J.E."/>
            <person name="Hubner S."/>
            <person name="Bellec A."/>
            <person name="Berard A."/>
            <person name="Berges H."/>
            <person name="Blanchet N."/>
            <person name="Boniface M.C."/>
            <person name="Brunel D."/>
            <person name="Catrice O."/>
            <person name="Chaidir N."/>
            <person name="Claudel C."/>
            <person name="Donnadieu C."/>
            <person name="Faraut T."/>
            <person name="Fievet G."/>
            <person name="Helmstetter N."/>
            <person name="King M."/>
            <person name="Knapp S.J."/>
            <person name="Lai Z."/>
            <person name="Le Paslier M.C."/>
            <person name="Lippi Y."/>
            <person name="Lorenzon L."/>
            <person name="Mandel J.R."/>
            <person name="Marage G."/>
            <person name="Marchand G."/>
            <person name="Marquand E."/>
            <person name="Bret-Mestries E."/>
            <person name="Morien E."/>
            <person name="Nambeesan S."/>
            <person name="Nguyen T."/>
            <person name="Pegot-Espagnet P."/>
            <person name="Pouilly N."/>
            <person name="Raftis F."/>
            <person name="Sallet E."/>
            <person name="Schiex T."/>
            <person name="Thomas J."/>
            <person name="Vandecasteele C."/>
            <person name="Vares D."/>
            <person name="Vear F."/>
            <person name="Vautrin S."/>
            <person name="Crespi M."/>
            <person name="Mangin B."/>
            <person name="Burke J.M."/>
            <person name="Salse J."/>
            <person name="Munos S."/>
            <person name="Vincourt P."/>
            <person name="Rieseberg L.H."/>
            <person name="Langlade N.B."/>
        </authorList>
    </citation>
    <scope>NUCLEOTIDE SEQUENCE [LARGE SCALE GENOMIC DNA]</scope>
    <source>
        <strain evidence="6">cv. SF193</strain>
        <tissue evidence="4">Leaves</tissue>
    </source>
</reference>
<evidence type="ECO:0000259" key="3">
    <source>
        <dbReference type="Pfam" id="PF03468"/>
    </source>
</evidence>
<keyword evidence="1" id="KW-0175">Coiled coil</keyword>
<organism evidence="5 6">
    <name type="scientific">Helianthus annuus</name>
    <name type="common">Common sunflower</name>
    <dbReference type="NCBI Taxonomy" id="4232"/>
    <lineage>
        <taxon>Eukaryota</taxon>
        <taxon>Viridiplantae</taxon>
        <taxon>Streptophyta</taxon>
        <taxon>Embryophyta</taxon>
        <taxon>Tracheophyta</taxon>
        <taxon>Spermatophyta</taxon>
        <taxon>Magnoliopsida</taxon>
        <taxon>eudicotyledons</taxon>
        <taxon>Gunneridae</taxon>
        <taxon>Pentapetalae</taxon>
        <taxon>asterids</taxon>
        <taxon>campanulids</taxon>
        <taxon>Asterales</taxon>
        <taxon>Asteraceae</taxon>
        <taxon>Asteroideae</taxon>
        <taxon>Heliantheae alliance</taxon>
        <taxon>Heliantheae</taxon>
        <taxon>Helianthus</taxon>
    </lineage>
</organism>
<dbReference type="AlphaFoldDB" id="A0A251V4D8"/>
<dbReference type="STRING" id="4232.A0A251V4D8"/>
<keyword evidence="6" id="KW-1185">Reference proteome</keyword>
<dbReference type="InParanoid" id="A0A251V4D8"/>
<sequence>MVQVYRFVISHPISKDIFVISIPHKLGILVCLYYYCTPLLFTHTIPHSDSYFPPPFLRRIPLSKPTSFQMTSGIDVGQLNQGLRDMSLNSRQNKGWEVKGYVTGDGSRRDWATWDNPAAKKNGGLGFNLGKIDDEDVDGSEDDLASDDYDSDDSQKSHDSRKKNPWLAEFFGTLDDLTADQINEPARQWHCPACRNGPGSICWYRGMKSFLTHVKTKGTRRPKLHRDFSELLDEELCRRGVVMVPSGEAYGRWKGLDKEFQDREIIWPPMVIVMNTQLEQDENGKWTGIGTQELLEYFDSYEAMRARNSFGPEGHTGMSVLIFDTSAVGYFNAERLSNHFNRQGLDKNAWNHHPNLFTPDCKRQLYGFMATKQDLDILNQHSPGKLKLKFELASYQEKVVDQLKKMSEDSQELLRYKKKIAKQERSTKALEDAFWLVSQKLRKLEEENKIVRQRSQQYHEQNKEEMDSQEKFFKDQLKVIQDARDANKRQSEKSCAVADARQRKKVENTMKPQTKETEEERERMKILHEKEMAEMKNKHEKDETQVEEFTAKSEI</sequence>
<dbReference type="Gene3D" id="3.30.70.2890">
    <property type="entry name" value="XS domain"/>
    <property type="match status" value="1"/>
</dbReference>
<feature type="domain" description="XS" evidence="3">
    <location>
        <begin position="262"/>
        <end position="375"/>
    </location>
</feature>
<reference evidence="4" key="3">
    <citation type="submission" date="2020-06" db="EMBL/GenBank/DDBJ databases">
        <title>Helianthus annuus Genome sequencing and assembly Release 2.</title>
        <authorList>
            <person name="Gouzy J."/>
            <person name="Langlade N."/>
            <person name="Munos S."/>
        </authorList>
    </citation>
    <scope>NUCLEOTIDE SEQUENCE</scope>
    <source>
        <tissue evidence="4">Leaves</tissue>
    </source>
</reference>
<proteinExistence type="predicted"/>
<dbReference type="Proteomes" id="UP000215914">
    <property type="component" value="Chromosome 3"/>
</dbReference>
<dbReference type="PANTHER" id="PTHR46602">
    <property type="entry name" value="PROTEIN SUPPRESSOR OF GENE SILENCING 3"/>
    <property type="match status" value="1"/>
</dbReference>